<accession>A0AAN9W0Z9</accession>
<proteinExistence type="predicted"/>
<evidence type="ECO:0000313" key="1">
    <source>
        <dbReference type="EMBL" id="KAK7871970.1"/>
    </source>
</evidence>
<dbReference type="Proteomes" id="UP001378592">
    <property type="component" value="Unassembled WGS sequence"/>
</dbReference>
<comment type="caution">
    <text evidence="1">The sequence shown here is derived from an EMBL/GenBank/DDBJ whole genome shotgun (WGS) entry which is preliminary data.</text>
</comment>
<reference evidence="1 2" key="1">
    <citation type="submission" date="2024-03" db="EMBL/GenBank/DDBJ databases">
        <title>The genome assembly and annotation of the cricket Gryllus longicercus Weissman &amp; Gray.</title>
        <authorList>
            <person name="Szrajer S."/>
            <person name="Gray D."/>
            <person name="Ylla G."/>
        </authorList>
    </citation>
    <scope>NUCLEOTIDE SEQUENCE [LARGE SCALE GENOMIC DNA]</scope>
    <source>
        <strain evidence="1">DAG 2021-001</strain>
        <tissue evidence="1">Whole body minus gut</tissue>
    </source>
</reference>
<gene>
    <name evidence="1" type="ORF">R5R35_004763</name>
</gene>
<protein>
    <submittedName>
        <fullName evidence="1">Uncharacterized protein</fullName>
    </submittedName>
</protein>
<organism evidence="1 2">
    <name type="scientific">Gryllus longicercus</name>
    <dbReference type="NCBI Taxonomy" id="2509291"/>
    <lineage>
        <taxon>Eukaryota</taxon>
        <taxon>Metazoa</taxon>
        <taxon>Ecdysozoa</taxon>
        <taxon>Arthropoda</taxon>
        <taxon>Hexapoda</taxon>
        <taxon>Insecta</taxon>
        <taxon>Pterygota</taxon>
        <taxon>Neoptera</taxon>
        <taxon>Polyneoptera</taxon>
        <taxon>Orthoptera</taxon>
        <taxon>Ensifera</taxon>
        <taxon>Gryllidea</taxon>
        <taxon>Grylloidea</taxon>
        <taxon>Gryllidae</taxon>
        <taxon>Gryllinae</taxon>
        <taxon>Gryllus</taxon>
    </lineage>
</organism>
<dbReference type="EMBL" id="JAZDUA010000031">
    <property type="protein sequence ID" value="KAK7871970.1"/>
    <property type="molecule type" value="Genomic_DNA"/>
</dbReference>
<dbReference type="AlphaFoldDB" id="A0AAN9W0Z9"/>
<sequence>MIIKITSIWTVGTFLIIFTITSEALKTRTRHFITGDKARQHPVRNNHYIWPNEEKFIKILGNFFNHTTQYSTSAKNLDQPHKDAVIYTTEEIMKEQTNIEMNIERSIASSVLIHRDRSLLKTLGHVNHDTNASERLEFQKNNHQPLYIQNELNSKSQKLIHFRMLTELLKKSPHAHIPDTYATFPQRDHQGKRIDSDTSATKLALAVLNENTNMGKKPKTLNKYNVRIGIKFNVNDENCKNSSVQDKNRNKDNSQCTNYIIIPEMNQNENLKRVINNSMFKLMPIEATNFIDHKISEKQNLFGEEPHKLFPDNLDPFILERIQNITLNPHAQVEDSTSFPINGLYRTSHKVTSKGDNQNNLALYEYPSIYLQPPLYSSSSRGQISSLKTDTYDLPQAYYSSAQGDDINNEGYNKVPILSMHNLTGIQNRKYITTGVSQHGNIKFPSFNSQFRDTRPNPLNREITHDISPSSFKRGYSRKQVLNHRYETNTDAVIENFPSGSIMSNTHKFSSTKNRNINFVLQSPEIIHTKFHNFPQVHTFSPIWPRSHYTVQSRFFDNSQLNTYPSLPKIPHSNQRHSQTPFALSSSLTPPSTINIPLYYSQNIQT</sequence>
<evidence type="ECO:0000313" key="2">
    <source>
        <dbReference type="Proteomes" id="UP001378592"/>
    </source>
</evidence>
<name>A0AAN9W0Z9_9ORTH</name>
<keyword evidence="2" id="KW-1185">Reference proteome</keyword>